<dbReference type="InterPro" id="IPR035901">
    <property type="entry name" value="GIY-YIG_endonuc_sf"/>
</dbReference>
<proteinExistence type="inferred from homology"/>
<name>A0A6H1Q0P9_9PROT</name>
<evidence type="ECO:0000259" key="2">
    <source>
        <dbReference type="PROSITE" id="PS50164"/>
    </source>
</evidence>
<feature type="domain" description="GIY-YIG" evidence="2">
    <location>
        <begin position="1"/>
        <end position="78"/>
    </location>
</feature>
<dbReference type="RefSeq" id="WP_168606256.1">
    <property type="nucleotide sequence ID" value="NZ_CP038852.1"/>
</dbReference>
<dbReference type="EMBL" id="CP038852">
    <property type="protein sequence ID" value="QIZ20361.1"/>
    <property type="molecule type" value="Genomic_DNA"/>
</dbReference>
<evidence type="ECO:0000256" key="1">
    <source>
        <dbReference type="ARBA" id="ARBA00007435"/>
    </source>
</evidence>
<comment type="similarity">
    <text evidence="1">Belongs to the UPF0213 family.</text>
</comment>
<dbReference type="PANTHER" id="PTHR34477:SF1">
    <property type="entry name" value="UPF0213 PROTEIN YHBQ"/>
    <property type="match status" value="1"/>
</dbReference>
<dbReference type="Pfam" id="PF01541">
    <property type="entry name" value="GIY-YIG"/>
    <property type="match status" value="1"/>
</dbReference>
<dbReference type="PANTHER" id="PTHR34477">
    <property type="entry name" value="UPF0213 PROTEIN YHBQ"/>
    <property type="match status" value="1"/>
</dbReference>
<dbReference type="Proteomes" id="UP000501094">
    <property type="component" value="Chromosome"/>
</dbReference>
<sequence>MVYYVYLIKTVKGFLNKSYVGYTNNINKRLDSHNKNKGAKSTKGYEWELVYKKRFYSKNKALSFEYELKKDRKERTKLLNEFEKKN</sequence>
<dbReference type="InterPro" id="IPR000305">
    <property type="entry name" value="GIY-YIG_endonuc"/>
</dbReference>
<organism evidence="3 4">
    <name type="scientific">Candidatus Pelagibacter giovannonii</name>
    <dbReference type="NCBI Taxonomy" id="2563896"/>
    <lineage>
        <taxon>Bacteria</taxon>
        <taxon>Pseudomonadati</taxon>
        <taxon>Pseudomonadota</taxon>
        <taxon>Alphaproteobacteria</taxon>
        <taxon>Candidatus Pelagibacterales</taxon>
        <taxon>Candidatus Pelagibacteraceae</taxon>
        <taxon>Candidatus Pelagibacter</taxon>
    </lineage>
</organism>
<gene>
    <name evidence="3" type="ORF">E5R92_00955</name>
</gene>
<dbReference type="InterPro" id="IPR050190">
    <property type="entry name" value="UPF0213_domain"/>
</dbReference>
<dbReference type="PROSITE" id="PS50164">
    <property type="entry name" value="GIY_YIG"/>
    <property type="match status" value="1"/>
</dbReference>
<evidence type="ECO:0000313" key="4">
    <source>
        <dbReference type="Proteomes" id="UP000501094"/>
    </source>
</evidence>
<evidence type="ECO:0000313" key="3">
    <source>
        <dbReference type="EMBL" id="QIZ20361.1"/>
    </source>
</evidence>
<reference evidence="3 4" key="1">
    <citation type="journal article" date="2020" name="Nat. Microbiol.">
        <title>Lysogenic host-virus interactions in SAR11 marine bacteria.</title>
        <authorList>
            <person name="Morris R.M."/>
            <person name="Cain K.R."/>
            <person name="Hvorecny K.L."/>
            <person name="Kollman J.M."/>
        </authorList>
    </citation>
    <scope>NUCLEOTIDE SEQUENCE [LARGE SCALE GENOMIC DNA]</scope>
    <source>
        <strain evidence="3 4">NP1</strain>
    </source>
</reference>
<dbReference type="SUPFAM" id="SSF82771">
    <property type="entry name" value="GIY-YIG endonuclease"/>
    <property type="match status" value="1"/>
</dbReference>
<dbReference type="AlphaFoldDB" id="A0A6H1Q0P9"/>
<accession>A0A6H1Q0P9</accession>
<protein>
    <submittedName>
        <fullName evidence="3">GIY-YIG nuclease family protein</fullName>
    </submittedName>
</protein>
<keyword evidence="4" id="KW-1185">Reference proteome</keyword>
<dbReference type="KEGG" id="peg:E5R92_00955"/>
<dbReference type="Gene3D" id="3.40.1440.10">
    <property type="entry name" value="GIY-YIG endonuclease"/>
    <property type="match status" value="1"/>
</dbReference>